<protein>
    <submittedName>
        <fullName evidence="3">Alpha-galactosidase</fullName>
    </submittedName>
</protein>
<gene>
    <name evidence="1" type="ORF">TCNE_LOCUS7868</name>
</gene>
<keyword evidence="2" id="KW-1185">Reference proteome</keyword>
<name>A0A183UH98_TOXCA</name>
<evidence type="ECO:0000313" key="2">
    <source>
        <dbReference type="Proteomes" id="UP000050794"/>
    </source>
</evidence>
<organism evidence="2 3">
    <name type="scientific">Toxocara canis</name>
    <name type="common">Canine roundworm</name>
    <dbReference type="NCBI Taxonomy" id="6265"/>
    <lineage>
        <taxon>Eukaryota</taxon>
        <taxon>Metazoa</taxon>
        <taxon>Ecdysozoa</taxon>
        <taxon>Nematoda</taxon>
        <taxon>Chromadorea</taxon>
        <taxon>Rhabditida</taxon>
        <taxon>Spirurina</taxon>
        <taxon>Ascaridomorpha</taxon>
        <taxon>Ascaridoidea</taxon>
        <taxon>Toxocaridae</taxon>
        <taxon>Toxocara</taxon>
    </lineage>
</organism>
<accession>A0A183UH98</accession>
<reference evidence="3" key="1">
    <citation type="submission" date="2016-06" db="UniProtKB">
        <authorList>
            <consortium name="WormBaseParasite"/>
        </authorList>
    </citation>
    <scope>IDENTIFICATION</scope>
</reference>
<evidence type="ECO:0000313" key="1">
    <source>
        <dbReference type="EMBL" id="VDM39189.1"/>
    </source>
</evidence>
<dbReference type="EMBL" id="UYWY01019774">
    <property type="protein sequence ID" value="VDM39189.1"/>
    <property type="molecule type" value="Genomic_DNA"/>
</dbReference>
<proteinExistence type="predicted"/>
<dbReference type="AlphaFoldDB" id="A0A183UH98"/>
<dbReference type="WBParaSite" id="TCNE_0000786801-mRNA-1">
    <property type="protein sequence ID" value="TCNE_0000786801-mRNA-1"/>
    <property type="gene ID" value="TCNE_0000786801"/>
</dbReference>
<reference evidence="1 2" key="2">
    <citation type="submission" date="2018-11" db="EMBL/GenBank/DDBJ databases">
        <authorList>
            <consortium name="Pathogen Informatics"/>
        </authorList>
    </citation>
    <scope>NUCLEOTIDE SEQUENCE [LARGE SCALE GENOMIC DNA]</scope>
</reference>
<sequence>MVPLKSAFAELDKGGPSKFVCNAANSPVFLRYLIFENNLSAESAVDRTSICCQIWGGQNEDGNVRLKAGPSERPEEHNGRFVLIE</sequence>
<dbReference type="Proteomes" id="UP000050794">
    <property type="component" value="Unassembled WGS sequence"/>
</dbReference>
<evidence type="ECO:0000313" key="3">
    <source>
        <dbReference type="WBParaSite" id="TCNE_0000786801-mRNA-1"/>
    </source>
</evidence>